<dbReference type="PANTHER" id="PTHR23301">
    <property type="entry name" value="CHITIN BINDING PERITROPHIN-A"/>
    <property type="match status" value="1"/>
</dbReference>
<dbReference type="Gene3D" id="2.170.140.10">
    <property type="entry name" value="Chitin binding domain"/>
    <property type="match status" value="6"/>
</dbReference>
<feature type="domain" description="Chitin-binding type-2" evidence="7">
    <location>
        <begin position="484"/>
        <end position="541"/>
    </location>
</feature>
<name>A0A6P4ETL6_DRORH</name>
<keyword evidence="2" id="KW-0732">Signal</keyword>
<evidence type="ECO:0000256" key="1">
    <source>
        <dbReference type="ARBA" id="ARBA00022669"/>
    </source>
</evidence>
<reference evidence="8" key="1">
    <citation type="submission" date="2025-08" db="UniProtKB">
        <authorList>
            <consortium name="RefSeq"/>
        </authorList>
    </citation>
    <scope>IDENTIFICATION</scope>
</reference>
<feature type="compositionally biased region" description="Polar residues" evidence="6">
    <location>
        <begin position="1"/>
        <end position="20"/>
    </location>
</feature>
<feature type="compositionally biased region" description="Low complexity" evidence="6">
    <location>
        <begin position="465"/>
        <end position="477"/>
    </location>
</feature>
<dbReference type="GO" id="GO:0005576">
    <property type="term" value="C:extracellular region"/>
    <property type="evidence" value="ECO:0007669"/>
    <property type="project" value="InterPro"/>
</dbReference>
<dbReference type="SUPFAM" id="SSF57625">
    <property type="entry name" value="Invertebrate chitin-binding proteins"/>
    <property type="match status" value="6"/>
</dbReference>
<evidence type="ECO:0000256" key="5">
    <source>
        <dbReference type="ARBA" id="ARBA00023180"/>
    </source>
</evidence>
<dbReference type="InterPro" id="IPR036508">
    <property type="entry name" value="Chitin-bd_dom_sf"/>
</dbReference>
<sequence length="687" mass="74853">NNITSETPTAITTPCNTEPPSKSTNSGNSASSEDPSADSTTPDSSTQGNIDSSSTQEPSTETTTKYQEEKTDCSNLPNGVFIRNRLSCNKYYVCLNGKPIPGNCPRDLNFDIKRKVCNFPSLVDCSSEEVLESVTKKPPITEFTPDCKSEPNGAYIRDPSSCSGFFVCANGRPISRQCPRGLHFDIKSNFCNYPSLVQCSVEESQLSIHKALVAEEIPDCSKVKEDTRFGDVKQHNKYYVCLKGKATLHYCSPGNWFDIRSQSCVDQRLANVKTTVPNPEVSTRIPENTTEKNGDSGNSGLENDISTEQYLQSTTEKSISSSQNPLTTEPTSESTTPRTTISSTQSFTKNPETSTTLKDSELTTEKDDEPGSNGSESGISTKPSPQSSTEGDISSSENPLTTEPTSLPHSSTENTFSSKNPLTTEPPSRSTNSEGSASSENPFTDSTTSASVPTPDGSTQGNVDSSSTLEPSTETTTNLDQEELPDCSNLPNGVYIRNRLSCNKYYVCLNGKPIPGNCPRNLNFDIKRKVCNFPSLVDCSFEEVLDSVTKKPPNTEFTPDCKSVPNGGYIRDPTSCSGFFVCANGRPISRQCPRGLHFDNKSNSCNYPSLAQCSVEEAKSSIHVALLAEGVPDCSKVKEDTRFGDVKQHNKYYVCLKGKAILHYCSPGNWFDIRSQSCVDQRLVKVK</sequence>
<dbReference type="PANTHER" id="PTHR23301:SF106">
    <property type="entry name" value="CHITIN-BINDING TYPE-2 DOMAIN-CONTAINING PROTEIN-RELATED"/>
    <property type="match status" value="1"/>
</dbReference>
<feature type="region of interest" description="Disordered" evidence="6">
    <location>
        <begin position="1"/>
        <end position="71"/>
    </location>
</feature>
<proteinExistence type="predicted"/>
<feature type="compositionally biased region" description="Polar residues" evidence="6">
    <location>
        <begin position="372"/>
        <end position="464"/>
    </location>
</feature>
<feature type="domain" description="Chitin-binding type-2" evidence="7">
    <location>
        <begin position="70"/>
        <end position="127"/>
    </location>
</feature>
<feature type="compositionally biased region" description="Low complexity" evidence="6">
    <location>
        <begin position="21"/>
        <end position="65"/>
    </location>
</feature>
<evidence type="ECO:0000313" key="8">
    <source>
        <dbReference type="RefSeq" id="XP_016978428.1"/>
    </source>
</evidence>
<dbReference type="InterPro" id="IPR002557">
    <property type="entry name" value="Chitin-bd_dom"/>
</dbReference>
<feature type="domain" description="Chitin-binding type-2" evidence="7">
    <location>
        <begin position="144"/>
        <end position="201"/>
    </location>
</feature>
<protein>
    <submittedName>
        <fullName evidence="8">Flocculation protein FLO11-like</fullName>
    </submittedName>
</protein>
<dbReference type="OrthoDB" id="6020543at2759"/>
<feature type="compositionally biased region" description="Polar residues" evidence="6">
    <location>
        <begin position="275"/>
        <end position="288"/>
    </location>
</feature>
<feature type="domain" description="Chitin-binding type-2" evidence="7">
    <location>
        <begin position="631"/>
        <end position="687"/>
    </location>
</feature>
<keyword evidence="3" id="KW-0677">Repeat</keyword>
<evidence type="ECO:0000259" key="7">
    <source>
        <dbReference type="PROSITE" id="PS50940"/>
    </source>
</evidence>
<dbReference type="RefSeq" id="XP_016978428.1">
    <property type="nucleotide sequence ID" value="XM_017122939.1"/>
</dbReference>
<dbReference type="AlphaFoldDB" id="A0A6P4ETL6"/>
<dbReference type="SMART" id="SM00494">
    <property type="entry name" value="ChtBD2"/>
    <property type="match status" value="6"/>
</dbReference>
<dbReference type="Pfam" id="PF01607">
    <property type="entry name" value="CBM_14"/>
    <property type="match status" value="6"/>
</dbReference>
<dbReference type="InterPro" id="IPR051940">
    <property type="entry name" value="Chitin_bind-dev_reg"/>
</dbReference>
<accession>A0A6P4ETL6</accession>
<evidence type="ECO:0000256" key="4">
    <source>
        <dbReference type="ARBA" id="ARBA00023157"/>
    </source>
</evidence>
<feature type="compositionally biased region" description="Polar residues" evidence="6">
    <location>
        <begin position="295"/>
        <end position="326"/>
    </location>
</feature>
<evidence type="ECO:0000256" key="6">
    <source>
        <dbReference type="SAM" id="MobiDB-lite"/>
    </source>
</evidence>
<feature type="domain" description="Chitin-binding type-2" evidence="7">
    <location>
        <begin position="217"/>
        <end position="274"/>
    </location>
</feature>
<keyword evidence="4" id="KW-1015">Disulfide bond</keyword>
<evidence type="ECO:0000256" key="2">
    <source>
        <dbReference type="ARBA" id="ARBA00022729"/>
    </source>
</evidence>
<keyword evidence="5" id="KW-0325">Glycoprotein</keyword>
<organism evidence="8">
    <name type="scientific">Drosophila rhopaloa</name>
    <name type="common">Fruit fly</name>
    <dbReference type="NCBI Taxonomy" id="1041015"/>
    <lineage>
        <taxon>Eukaryota</taxon>
        <taxon>Metazoa</taxon>
        <taxon>Ecdysozoa</taxon>
        <taxon>Arthropoda</taxon>
        <taxon>Hexapoda</taxon>
        <taxon>Insecta</taxon>
        <taxon>Pterygota</taxon>
        <taxon>Neoptera</taxon>
        <taxon>Endopterygota</taxon>
        <taxon>Diptera</taxon>
        <taxon>Brachycera</taxon>
        <taxon>Muscomorpha</taxon>
        <taxon>Ephydroidea</taxon>
        <taxon>Drosophilidae</taxon>
        <taxon>Drosophila</taxon>
        <taxon>Sophophora</taxon>
    </lineage>
</organism>
<feature type="non-terminal residue" evidence="8">
    <location>
        <position position="1"/>
    </location>
</feature>
<feature type="compositionally biased region" description="Low complexity" evidence="6">
    <location>
        <begin position="327"/>
        <end position="346"/>
    </location>
</feature>
<keyword evidence="1" id="KW-0147">Chitin-binding</keyword>
<feature type="compositionally biased region" description="Polar residues" evidence="6">
    <location>
        <begin position="347"/>
        <end position="357"/>
    </location>
</feature>
<dbReference type="PROSITE" id="PS50940">
    <property type="entry name" value="CHIT_BIND_II"/>
    <property type="match status" value="6"/>
</dbReference>
<feature type="region of interest" description="Disordered" evidence="6">
    <location>
        <begin position="275"/>
        <end position="490"/>
    </location>
</feature>
<feature type="domain" description="Chitin-binding type-2" evidence="7">
    <location>
        <begin position="558"/>
        <end position="615"/>
    </location>
</feature>
<gene>
    <name evidence="8" type="primary">LOC108044076</name>
</gene>
<dbReference type="GO" id="GO:0008061">
    <property type="term" value="F:chitin binding"/>
    <property type="evidence" value="ECO:0007669"/>
    <property type="project" value="UniProtKB-KW"/>
</dbReference>
<evidence type="ECO:0000256" key="3">
    <source>
        <dbReference type="ARBA" id="ARBA00022737"/>
    </source>
</evidence>